<dbReference type="AlphaFoldDB" id="A0A0A9GFW2"/>
<reference evidence="1" key="2">
    <citation type="journal article" date="2015" name="Data Brief">
        <title>Shoot transcriptome of the giant reed, Arundo donax.</title>
        <authorList>
            <person name="Barrero R.A."/>
            <person name="Guerrero F.D."/>
            <person name="Moolhuijzen P."/>
            <person name="Goolsby J.A."/>
            <person name="Tidwell J."/>
            <person name="Bellgard S.E."/>
            <person name="Bellgard M.I."/>
        </authorList>
    </citation>
    <scope>NUCLEOTIDE SEQUENCE</scope>
    <source>
        <tissue evidence="1">Shoot tissue taken approximately 20 cm above the soil surface</tissue>
    </source>
</reference>
<name>A0A0A9GFW2_ARUDO</name>
<organism evidence="1">
    <name type="scientific">Arundo donax</name>
    <name type="common">Giant reed</name>
    <name type="synonym">Donax arundinaceus</name>
    <dbReference type="NCBI Taxonomy" id="35708"/>
    <lineage>
        <taxon>Eukaryota</taxon>
        <taxon>Viridiplantae</taxon>
        <taxon>Streptophyta</taxon>
        <taxon>Embryophyta</taxon>
        <taxon>Tracheophyta</taxon>
        <taxon>Spermatophyta</taxon>
        <taxon>Magnoliopsida</taxon>
        <taxon>Liliopsida</taxon>
        <taxon>Poales</taxon>
        <taxon>Poaceae</taxon>
        <taxon>PACMAD clade</taxon>
        <taxon>Arundinoideae</taxon>
        <taxon>Arundineae</taxon>
        <taxon>Arundo</taxon>
    </lineage>
</organism>
<proteinExistence type="predicted"/>
<evidence type="ECO:0000313" key="1">
    <source>
        <dbReference type="EMBL" id="JAE23980.1"/>
    </source>
</evidence>
<accession>A0A0A9GFW2</accession>
<sequence>MIYLIAIEAIQLYFLLYKQNVQYRLPIEYLAYSSPPICHFCSYLAGTTIV</sequence>
<reference evidence="1" key="1">
    <citation type="submission" date="2014-09" db="EMBL/GenBank/DDBJ databases">
        <authorList>
            <person name="Magalhaes I.L.F."/>
            <person name="Oliveira U."/>
            <person name="Santos F.R."/>
            <person name="Vidigal T.H.D.A."/>
            <person name="Brescovit A.D."/>
            <person name="Santos A.J."/>
        </authorList>
    </citation>
    <scope>NUCLEOTIDE SEQUENCE</scope>
    <source>
        <tissue evidence="1">Shoot tissue taken approximately 20 cm above the soil surface</tissue>
    </source>
</reference>
<protein>
    <submittedName>
        <fullName evidence="1">Uncharacterized protein</fullName>
    </submittedName>
</protein>
<dbReference type="EMBL" id="GBRH01173916">
    <property type="protein sequence ID" value="JAE23980.1"/>
    <property type="molecule type" value="Transcribed_RNA"/>
</dbReference>